<feature type="domain" description="DUF6594" evidence="2">
    <location>
        <begin position="49"/>
        <end position="228"/>
    </location>
</feature>
<dbReference type="EMBL" id="MU864392">
    <property type="protein sequence ID" value="KAK4188123.1"/>
    <property type="molecule type" value="Genomic_DNA"/>
</dbReference>
<evidence type="ECO:0000313" key="3">
    <source>
        <dbReference type="EMBL" id="KAK4188123.1"/>
    </source>
</evidence>
<feature type="transmembrane region" description="Helical" evidence="1">
    <location>
        <begin position="167"/>
        <end position="188"/>
    </location>
</feature>
<comment type="caution">
    <text evidence="3">The sequence shown here is derived from an EMBL/GenBank/DDBJ whole genome shotgun (WGS) entry which is preliminary data.</text>
</comment>
<feature type="transmembrane region" description="Helical" evidence="1">
    <location>
        <begin position="194"/>
        <end position="212"/>
    </location>
</feature>
<proteinExistence type="predicted"/>
<reference evidence="3" key="1">
    <citation type="journal article" date="2023" name="Mol. Phylogenet. Evol.">
        <title>Genome-scale phylogeny and comparative genomics of the fungal order Sordariales.</title>
        <authorList>
            <person name="Hensen N."/>
            <person name="Bonometti L."/>
            <person name="Westerberg I."/>
            <person name="Brannstrom I.O."/>
            <person name="Guillou S."/>
            <person name="Cros-Aarteil S."/>
            <person name="Calhoun S."/>
            <person name="Haridas S."/>
            <person name="Kuo A."/>
            <person name="Mondo S."/>
            <person name="Pangilinan J."/>
            <person name="Riley R."/>
            <person name="LaButti K."/>
            <person name="Andreopoulos B."/>
            <person name="Lipzen A."/>
            <person name="Chen C."/>
            <person name="Yan M."/>
            <person name="Daum C."/>
            <person name="Ng V."/>
            <person name="Clum A."/>
            <person name="Steindorff A."/>
            <person name="Ohm R.A."/>
            <person name="Martin F."/>
            <person name="Silar P."/>
            <person name="Natvig D.O."/>
            <person name="Lalanne C."/>
            <person name="Gautier V."/>
            <person name="Ament-Velasquez S.L."/>
            <person name="Kruys A."/>
            <person name="Hutchinson M.I."/>
            <person name="Powell A.J."/>
            <person name="Barry K."/>
            <person name="Miller A.N."/>
            <person name="Grigoriev I.V."/>
            <person name="Debuchy R."/>
            <person name="Gladieux P."/>
            <person name="Hiltunen Thoren M."/>
            <person name="Johannesson H."/>
        </authorList>
    </citation>
    <scope>NUCLEOTIDE SEQUENCE</scope>
    <source>
        <strain evidence="3">PSN309</strain>
    </source>
</reference>
<reference evidence="3" key="2">
    <citation type="submission" date="2023-05" db="EMBL/GenBank/DDBJ databases">
        <authorList>
            <consortium name="Lawrence Berkeley National Laboratory"/>
            <person name="Steindorff A."/>
            <person name="Hensen N."/>
            <person name="Bonometti L."/>
            <person name="Westerberg I."/>
            <person name="Brannstrom I.O."/>
            <person name="Guillou S."/>
            <person name="Cros-Aarteil S."/>
            <person name="Calhoun S."/>
            <person name="Haridas S."/>
            <person name="Kuo A."/>
            <person name="Mondo S."/>
            <person name="Pangilinan J."/>
            <person name="Riley R."/>
            <person name="Labutti K."/>
            <person name="Andreopoulos B."/>
            <person name="Lipzen A."/>
            <person name="Chen C."/>
            <person name="Yanf M."/>
            <person name="Daum C."/>
            <person name="Ng V."/>
            <person name="Clum A."/>
            <person name="Ohm R."/>
            <person name="Martin F."/>
            <person name="Silar P."/>
            <person name="Natvig D."/>
            <person name="Lalanne C."/>
            <person name="Gautier V."/>
            <person name="Ament-Velasquez S.L."/>
            <person name="Kruys A."/>
            <person name="Hutchinson M.I."/>
            <person name="Powell A.J."/>
            <person name="Barry K."/>
            <person name="Miller A.N."/>
            <person name="Grigoriev I.V."/>
            <person name="Debuchy R."/>
            <person name="Gladieux P."/>
            <person name="Thoren M.H."/>
            <person name="Johannesson H."/>
        </authorList>
    </citation>
    <scope>NUCLEOTIDE SEQUENCE</scope>
    <source>
        <strain evidence="3">PSN309</strain>
    </source>
</reference>
<keyword evidence="1" id="KW-0812">Transmembrane</keyword>
<keyword evidence="1" id="KW-1133">Transmembrane helix</keyword>
<keyword evidence="4" id="KW-1185">Reference proteome</keyword>
<keyword evidence="1" id="KW-0472">Membrane</keyword>
<protein>
    <recommendedName>
        <fullName evidence="2">DUF6594 domain-containing protein</fullName>
    </recommendedName>
</protein>
<name>A0AAN7AI55_9PEZI</name>
<gene>
    <name evidence="3" type="ORF">QBC35DRAFT_451566</name>
</gene>
<dbReference type="AlphaFoldDB" id="A0AAN7AI55"/>
<dbReference type="InterPro" id="IPR046529">
    <property type="entry name" value="DUF6594"/>
</dbReference>
<organism evidence="3 4">
    <name type="scientific">Podospora australis</name>
    <dbReference type="NCBI Taxonomy" id="1536484"/>
    <lineage>
        <taxon>Eukaryota</taxon>
        <taxon>Fungi</taxon>
        <taxon>Dikarya</taxon>
        <taxon>Ascomycota</taxon>
        <taxon>Pezizomycotina</taxon>
        <taxon>Sordariomycetes</taxon>
        <taxon>Sordariomycetidae</taxon>
        <taxon>Sordariales</taxon>
        <taxon>Podosporaceae</taxon>
        <taxon>Podospora</taxon>
    </lineage>
</organism>
<dbReference type="Proteomes" id="UP001302126">
    <property type="component" value="Unassembled WGS sequence"/>
</dbReference>
<dbReference type="Pfam" id="PF20237">
    <property type="entry name" value="DUF6594"/>
    <property type="match status" value="1"/>
</dbReference>
<sequence>MSKDQIMMNLINTESKRHSSGVSYSLNFAEVRRHRLHSLRCKLVKDMVRVSAKKLDILDDELGKNLNAYGFAKLRLHAQTKTRPRDPFHIDGARVEDREIFSNVLRMDENQWNLSCILDQEDEEPVYGWEFQPTDVSHGNVFLRLLQRNSGSESRGREVRSAFSRRLFIALAGATFLIGPMWLMMLRIEVYTKLVSTTVFVAVFGLLMAYFVEEYKDVLSSTAAYAAVPVVFVGLSSKSGQST</sequence>
<accession>A0AAN7AI55</accession>
<evidence type="ECO:0000313" key="4">
    <source>
        <dbReference type="Proteomes" id="UP001302126"/>
    </source>
</evidence>
<evidence type="ECO:0000259" key="2">
    <source>
        <dbReference type="Pfam" id="PF20237"/>
    </source>
</evidence>
<evidence type="ECO:0000256" key="1">
    <source>
        <dbReference type="SAM" id="Phobius"/>
    </source>
</evidence>